<dbReference type="InterPro" id="IPR038021">
    <property type="entry name" value="Putative_hydro-lyase"/>
</dbReference>
<comment type="caution">
    <text evidence="4">The sequence shown here is derived from an EMBL/GenBank/DDBJ whole genome shotgun (WGS) entry which is preliminary data.</text>
</comment>
<evidence type="ECO:0000313" key="4">
    <source>
        <dbReference type="EMBL" id="KAA2235533.1"/>
    </source>
</evidence>
<dbReference type="EC" id="4.2.1.-" evidence="3"/>
<dbReference type="OrthoDB" id="149585at2"/>
<evidence type="ECO:0000256" key="3">
    <source>
        <dbReference type="HAMAP-Rule" id="MF_01830"/>
    </source>
</evidence>
<protein>
    <recommendedName>
        <fullName evidence="3">Putative hydro-lyase F0L46_18695</fullName>
        <ecNumber evidence="3">4.2.1.-</ecNumber>
    </recommendedName>
</protein>
<reference evidence="4 5" key="2">
    <citation type="submission" date="2019-09" db="EMBL/GenBank/DDBJ databases">
        <authorList>
            <person name="Jin C."/>
        </authorList>
    </citation>
    <scope>NUCLEOTIDE SEQUENCE [LARGE SCALE GENOMIC DNA]</scope>
    <source>
        <strain evidence="4 5">BN140002</strain>
    </source>
</reference>
<sequence length="270" mass="28998">MSDQRQDLLPRDRLDGASVRRLAREGRLVGQTSGLAPGYVQGNLVILPADVAADFLRFCQRNPKPCPVIGISEPGSPHIPSLGADLDLRTDVPLYRVWRDGVLAEEPTDLEALWRPDLVAFVLGCSFSFEEALIADGLEVRNVSCGVNVPMFRTSIPCAPAGPFAGPLVVTMRPFKAADAVRAVQITSRFPAVHGAPVHLGRPDLIGIRDLARPDYGDPVPVADDEIPVFWACGVTPQAVMEAARLAFAITHAPGAMLVTDVRNSRLAAL</sequence>
<dbReference type="PANTHER" id="PTHR32022:SF10">
    <property type="entry name" value="D-GLUTAMATE CYCLASE, MITOCHONDRIAL"/>
    <property type="match status" value="1"/>
</dbReference>
<dbReference type="Gene3D" id="3.40.1640.10">
    <property type="entry name" value="PSTPO5379-like"/>
    <property type="match status" value="1"/>
</dbReference>
<dbReference type="HAMAP" id="MF_01830">
    <property type="entry name" value="Hydro_lyase"/>
    <property type="match status" value="1"/>
</dbReference>
<dbReference type="FunFam" id="3.30.2040.10:FF:000001">
    <property type="entry name" value="D-glutamate cyclase, mitochondrial"/>
    <property type="match status" value="1"/>
</dbReference>
<evidence type="ECO:0000313" key="5">
    <source>
        <dbReference type="Proteomes" id="UP000323142"/>
    </source>
</evidence>
<dbReference type="GO" id="GO:0016829">
    <property type="term" value="F:lyase activity"/>
    <property type="evidence" value="ECO:0007669"/>
    <property type="project" value="UniProtKB-KW"/>
</dbReference>
<reference evidence="4 5" key="1">
    <citation type="submission" date="2019-09" db="EMBL/GenBank/DDBJ databases">
        <title>Salinarimonas rosea gen. nov., sp. nov., a new member of the a-2 subgroup of the Proteobacteria.</title>
        <authorList>
            <person name="Liu J."/>
        </authorList>
    </citation>
    <scope>NUCLEOTIDE SEQUENCE [LARGE SCALE GENOMIC DNA]</scope>
    <source>
        <strain evidence="4 5">BN140002</strain>
    </source>
</reference>
<gene>
    <name evidence="4" type="ORF">F0L46_18695</name>
</gene>
<dbReference type="InterPro" id="IPR009906">
    <property type="entry name" value="D-Glu_cyclase"/>
</dbReference>
<dbReference type="Proteomes" id="UP000323142">
    <property type="component" value="Unassembled WGS sequence"/>
</dbReference>
<dbReference type="Pfam" id="PF07286">
    <property type="entry name" value="D-Glu_cyclase"/>
    <property type="match status" value="1"/>
</dbReference>
<proteinExistence type="inferred from homology"/>
<dbReference type="RefSeq" id="WP_149820356.1">
    <property type="nucleotide sequence ID" value="NZ_VUOA01000034.1"/>
</dbReference>
<organism evidence="4 5">
    <name type="scientific">Salinarimonas soli</name>
    <dbReference type="NCBI Taxonomy" id="1638099"/>
    <lineage>
        <taxon>Bacteria</taxon>
        <taxon>Pseudomonadati</taxon>
        <taxon>Pseudomonadota</taxon>
        <taxon>Alphaproteobacteria</taxon>
        <taxon>Hyphomicrobiales</taxon>
        <taxon>Salinarimonadaceae</taxon>
        <taxon>Salinarimonas</taxon>
    </lineage>
</organism>
<evidence type="ECO:0000256" key="2">
    <source>
        <dbReference type="ARBA" id="ARBA00023239"/>
    </source>
</evidence>
<dbReference type="InterPro" id="IPR016938">
    <property type="entry name" value="UPF0317"/>
</dbReference>
<keyword evidence="5" id="KW-1185">Reference proteome</keyword>
<keyword evidence="2 3" id="KW-0456">Lyase</keyword>
<name>A0A5B2V7M0_9HYPH</name>
<comment type="similarity">
    <text evidence="1 3">Belongs to the D-glutamate cyclase family.</text>
</comment>
<dbReference type="NCBIfam" id="NF003969">
    <property type="entry name" value="PRK05463.1"/>
    <property type="match status" value="1"/>
</dbReference>
<accession>A0A5B2V7M0</accession>
<dbReference type="AlphaFoldDB" id="A0A5B2V7M0"/>
<dbReference type="Gene3D" id="3.30.2040.10">
    <property type="entry name" value="PSTPO5379-like domain"/>
    <property type="match status" value="1"/>
</dbReference>
<dbReference type="PANTHER" id="PTHR32022">
    <property type="entry name" value="D-GLUTAMATE CYCLASE, MITOCHONDRIAL"/>
    <property type="match status" value="1"/>
</dbReference>
<dbReference type="EMBL" id="VUOA01000034">
    <property type="protein sequence ID" value="KAA2235533.1"/>
    <property type="molecule type" value="Genomic_DNA"/>
</dbReference>
<dbReference type="SUPFAM" id="SSF160920">
    <property type="entry name" value="PSTPO5379-like"/>
    <property type="match status" value="1"/>
</dbReference>
<dbReference type="PIRSF" id="PIRSF029755">
    <property type="entry name" value="UCP029755"/>
    <property type="match status" value="1"/>
</dbReference>
<evidence type="ECO:0000256" key="1">
    <source>
        <dbReference type="ARBA" id="ARBA00007896"/>
    </source>
</evidence>